<dbReference type="PANTHER" id="PTHR14340">
    <property type="entry name" value="MICROFIBRIL-ASSOCIATED GLYCOPROTEIN 3"/>
    <property type="match status" value="1"/>
</dbReference>
<dbReference type="EMBL" id="MKHE01000002">
    <property type="protein sequence ID" value="OWK17620.1"/>
    <property type="molecule type" value="Genomic_DNA"/>
</dbReference>
<evidence type="ECO:0000259" key="3">
    <source>
        <dbReference type="PROSITE" id="PS50835"/>
    </source>
</evidence>
<dbReference type="GO" id="GO:0031430">
    <property type="term" value="C:M band"/>
    <property type="evidence" value="ECO:0007669"/>
    <property type="project" value="TreeGrafter"/>
</dbReference>
<proteinExistence type="predicted"/>
<dbReference type="InterPro" id="IPR036179">
    <property type="entry name" value="Ig-like_dom_sf"/>
</dbReference>
<evidence type="ECO:0000256" key="2">
    <source>
        <dbReference type="SAM" id="MobiDB-lite"/>
    </source>
</evidence>
<evidence type="ECO:0000256" key="1">
    <source>
        <dbReference type="ARBA" id="ARBA00023319"/>
    </source>
</evidence>
<evidence type="ECO:0000313" key="4">
    <source>
        <dbReference type="EMBL" id="OWK17620.1"/>
    </source>
</evidence>
<feature type="domain" description="Ig-like" evidence="3">
    <location>
        <begin position="71"/>
        <end position="178"/>
    </location>
</feature>
<evidence type="ECO:0000313" key="5">
    <source>
        <dbReference type="Proteomes" id="UP000242450"/>
    </source>
</evidence>
<comment type="caution">
    <text evidence="4">The sequence shown here is derived from an EMBL/GenBank/DDBJ whole genome shotgun (WGS) entry which is preliminary data.</text>
</comment>
<dbReference type="InterPro" id="IPR013098">
    <property type="entry name" value="Ig_I-set"/>
</dbReference>
<dbReference type="GO" id="GO:0048738">
    <property type="term" value="P:cardiac muscle tissue development"/>
    <property type="evidence" value="ECO:0007669"/>
    <property type="project" value="TreeGrafter"/>
</dbReference>
<dbReference type="Proteomes" id="UP000242450">
    <property type="component" value="Chromosome 2"/>
</dbReference>
<dbReference type="PANTHER" id="PTHR14340:SF13">
    <property type="entry name" value="TITIN"/>
    <property type="match status" value="1"/>
</dbReference>
<dbReference type="CDD" id="cd00063">
    <property type="entry name" value="FN3"/>
    <property type="match status" value="1"/>
</dbReference>
<dbReference type="InterPro" id="IPR003961">
    <property type="entry name" value="FN3_dom"/>
</dbReference>
<dbReference type="InterPro" id="IPR036116">
    <property type="entry name" value="FN3_sf"/>
</dbReference>
<dbReference type="OrthoDB" id="504170at2759"/>
<dbReference type="SUPFAM" id="SSF49265">
    <property type="entry name" value="Fibronectin type III"/>
    <property type="match status" value="1"/>
</dbReference>
<dbReference type="Gene3D" id="2.60.40.10">
    <property type="entry name" value="Immunoglobulins"/>
    <property type="match status" value="5"/>
</dbReference>
<dbReference type="SUPFAM" id="SSF48726">
    <property type="entry name" value="Immunoglobulin"/>
    <property type="match status" value="2"/>
</dbReference>
<feature type="compositionally biased region" description="Polar residues" evidence="2">
    <location>
        <begin position="352"/>
        <end position="369"/>
    </location>
</feature>
<gene>
    <name evidence="4" type="ORF">Celaphus_00013549</name>
</gene>
<organism evidence="4 5">
    <name type="scientific">Cervus elaphus hippelaphus</name>
    <name type="common">European red deer</name>
    <dbReference type="NCBI Taxonomy" id="46360"/>
    <lineage>
        <taxon>Eukaryota</taxon>
        <taxon>Metazoa</taxon>
        <taxon>Chordata</taxon>
        <taxon>Craniata</taxon>
        <taxon>Vertebrata</taxon>
        <taxon>Euteleostomi</taxon>
        <taxon>Mammalia</taxon>
        <taxon>Eutheria</taxon>
        <taxon>Laurasiatheria</taxon>
        <taxon>Artiodactyla</taxon>
        <taxon>Ruminantia</taxon>
        <taxon>Pecora</taxon>
        <taxon>Cervidae</taxon>
        <taxon>Cervinae</taxon>
        <taxon>Cervus</taxon>
    </lineage>
</organism>
<accession>A0A212DHC8</accession>
<sequence>MTTIHHKQMLQEHVSMEFSSSTTHSLTSDDSDNYKYIASNDHADAIYTISFLVTEDQEKLDFKKMLKKSGPPASKKRQKKVTDEKETLKIFFQDITAKVDTTVVSDCIMELKDPNVKMLWVKSMRQDNEPLRIRYFLGKYDVKQMGTVYMLPITNVNMSDAGSYSLAVGNRQMNAELTVPGRTRDAAQGLLFLLFAADEPLGKMKPVKVTECQTAVFEICLSKKVPDFVWKFNGKELKRDEKVTGHCQERNIRHPGVRVLKQGAVHKFNFLSMGPDLEGKYTFRAKGAKTEASVFMAGLVQDLHMSDSSNTSISLAWREPAGGDPPSGYILEMRAEDTMEWSKATEIPIQAPATQRAASPRGRSTSSESWDPWHQSLIGDSWTMGGGLPPNTTQGSPPPNVIWLKDGIPTKGQEIITKSKNRPQFLINSSKCSDSGVYRIELQNVSREVYHDFHVRVADFRRPPTNLQLFEEVINTVTLTWNHSSDLQEGGEAHYAIVERDASTASWFTTVDSVFSNKYTVKDSLPAGSTFSECWPRTKR</sequence>
<reference evidence="4 5" key="1">
    <citation type="journal article" date="2018" name="Mol. Genet. Genomics">
        <title>The red deer Cervus elaphus genome CerEla1.0: sequencing, annotating, genes, and chromosomes.</title>
        <authorList>
            <person name="Bana N.A."/>
            <person name="Nyiri A."/>
            <person name="Nagy J."/>
            <person name="Frank K."/>
            <person name="Nagy T."/>
            <person name="Steger V."/>
            <person name="Schiller M."/>
            <person name="Lakatos P."/>
            <person name="Sugar L."/>
            <person name="Horn P."/>
            <person name="Barta E."/>
            <person name="Orosz L."/>
        </authorList>
    </citation>
    <scope>NUCLEOTIDE SEQUENCE [LARGE SCALE GENOMIC DNA]</scope>
    <source>
        <strain evidence="4">Hungarian</strain>
    </source>
</reference>
<dbReference type="InterPro" id="IPR007110">
    <property type="entry name" value="Ig-like_dom"/>
</dbReference>
<keyword evidence="5" id="KW-1185">Reference proteome</keyword>
<keyword evidence="1" id="KW-0393">Immunoglobulin domain</keyword>
<dbReference type="InterPro" id="IPR013783">
    <property type="entry name" value="Ig-like_fold"/>
</dbReference>
<dbReference type="PROSITE" id="PS50835">
    <property type="entry name" value="IG_LIKE"/>
    <property type="match status" value="1"/>
</dbReference>
<dbReference type="Pfam" id="PF07679">
    <property type="entry name" value="I-set"/>
    <property type="match status" value="1"/>
</dbReference>
<dbReference type="GO" id="GO:0008307">
    <property type="term" value="F:structural constituent of muscle"/>
    <property type="evidence" value="ECO:0007669"/>
    <property type="project" value="TreeGrafter"/>
</dbReference>
<protein>
    <recommendedName>
        <fullName evidence="3">Ig-like domain-containing protein</fullName>
    </recommendedName>
</protein>
<dbReference type="GO" id="GO:0045214">
    <property type="term" value="P:sarcomere organization"/>
    <property type="evidence" value="ECO:0007669"/>
    <property type="project" value="TreeGrafter"/>
</dbReference>
<name>A0A212DHC8_CEREH</name>
<dbReference type="AlphaFoldDB" id="A0A212DHC8"/>
<feature type="region of interest" description="Disordered" evidence="2">
    <location>
        <begin position="349"/>
        <end position="372"/>
    </location>
</feature>